<evidence type="ECO:0000256" key="13">
    <source>
        <dbReference type="SAM" id="SignalP"/>
    </source>
</evidence>
<feature type="region of interest" description="Disordered" evidence="12">
    <location>
        <begin position="263"/>
        <end position="282"/>
    </location>
</feature>
<proteinExistence type="inferred from homology"/>
<feature type="compositionally biased region" description="Low complexity" evidence="12">
    <location>
        <begin position="267"/>
        <end position="280"/>
    </location>
</feature>
<evidence type="ECO:0000256" key="9">
    <source>
        <dbReference type="ARBA" id="ARBA00023237"/>
    </source>
</evidence>
<dbReference type="SUPFAM" id="SSF56935">
    <property type="entry name" value="Porins"/>
    <property type="match status" value="1"/>
</dbReference>
<evidence type="ECO:0000256" key="6">
    <source>
        <dbReference type="ARBA" id="ARBA00023077"/>
    </source>
</evidence>
<sequence length="686" mass="75985">MSLIKDLSVAALLAPLLAQAAEPQPQPERLDRVEVLGHYQLGLGQSNAASEGTVRASLIETRPALRPAELLEFVPGMIVTQHSGDGKANQYFLRGFNLDHGTDFASYVDGMPVNMVSHAHGQGYSDLNFLIPELVQRIDYRKGPYSASDGDFASAGSARLLLRDKLPHEMASLTLGEHGYARALLAGGLALGPGRLLGAVELHRNDGPWQQPEKLRKFNSVLRYSEGGEDGSRSLSLMAYDSRWTATDQIPARAVAGGRLDRFGSLDPSDGGSSRRLSLSARQTRNTEDGDWQLDAYYVQSRLTLFSNFTYLLDDPLHGDQFEQAEARQLLGGEASRRWQFEWRGLHQQFSLGAQFRHDGLSPVGLYATEARRRLATRQESELRQTSAGVHAELSSGWTPWLRSVVGLRGDAARFKVHSSIAENSGRAQDSLVSPKLALILGPWRKTELFLNYGEGFHSNDARGTVARIAPKEGTPVEPVPGLVPSRGGELGLRSEWLPALQSSLALWRLDLASELVFVGDAGDTEPQRASRRQGFEWNTHWQLNRSWQLDLDLAASKARYRDDAPEGNRVPGAVDRVASLGLSWNEPSSRWSAQFQLRHFGPRDLVEDGSQRSKATTLAYARASWQASPQLRLSLDVFNLFKRQASDIDYFYESRLQGEAATVADRHFHPVEPRSFRLTASLSWP</sequence>
<dbReference type="Pfam" id="PF00593">
    <property type="entry name" value="TonB_dep_Rec_b-barrel"/>
    <property type="match status" value="1"/>
</dbReference>
<feature type="domain" description="TonB-dependent receptor plug" evidence="15">
    <location>
        <begin position="48"/>
        <end position="156"/>
    </location>
</feature>
<evidence type="ECO:0000256" key="2">
    <source>
        <dbReference type="ARBA" id="ARBA00009810"/>
    </source>
</evidence>
<evidence type="ECO:0000256" key="5">
    <source>
        <dbReference type="ARBA" id="ARBA00022692"/>
    </source>
</evidence>
<comment type="similarity">
    <text evidence="2 10 11">Belongs to the TonB-dependent receptor family.</text>
</comment>
<dbReference type="Pfam" id="PF07715">
    <property type="entry name" value="Plug"/>
    <property type="match status" value="1"/>
</dbReference>
<evidence type="ECO:0000256" key="10">
    <source>
        <dbReference type="PROSITE-ProRule" id="PRU01360"/>
    </source>
</evidence>
<dbReference type="InterPro" id="IPR036942">
    <property type="entry name" value="Beta-barrel_TonB_sf"/>
</dbReference>
<dbReference type="EMBL" id="JAUHHC010000005">
    <property type="protein sequence ID" value="MDN3922140.1"/>
    <property type="molecule type" value="Genomic_DNA"/>
</dbReference>
<gene>
    <name evidence="16" type="ORF">QWJ38_17755</name>
</gene>
<evidence type="ECO:0000256" key="3">
    <source>
        <dbReference type="ARBA" id="ARBA00022448"/>
    </source>
</evidence>
<feature type="signal peptide" evidence="13">
    <location>
        <begin position="1"/>
        <end position="20"/>
    </location>
</feature>
<feature type="chain" id="PRO_5045290172" evidence="13">
    <location>
        <begin position="21"/>
        <end position="686"/>
    </location>
</feature>
<keyword evidence="5 10" id="KW-0812">Transmembrane</keyword>
<dbReference type="InterPro" id="IPR012910">
    <property type="entry name" value="Plug_dom"/>
</dbReference>
<organism evidence="16 17">
    <name type="scientific">Roseateles violae</name>
    <dbReference type="NCBI Taxonomy" id="3058042"/>
    <lineage>
        <taxon>Bacteria</taxon>
        <taxon>Pseudomonadati</taxon>
        <taxon>Pseudomonadota</taxon>
        <taxon>Betaproteobacteria</taxon>
        <taxon>Burkholderiales</taxon>
        <taxon>Sphaerotilaceae</taxon>
        <taxon>Roseateles</taxon>
    </lineage>
</organism>
<comment type="subcellular location">
    <subcellularLocation>
        <location evidence="1 10">Cell outer membrane</location>
        <topology evidence="1 10">Multi-pass membrane protein</topology>
    </subcellularLocation>
</comment>
<dbReference type="PROSITE" id="PS52016">
    <property type="entry name" value="TONB_DEPENDENT_REC_3"/>
    <property type="match status" value="1"/>
</dbReference>
<evidence type="ECO:0000259" key="14">
    <source>
        <dbReference type="Pfam" id="PF00593"/>
    </source>
</evidence>
<name>A0ABT8DXG9_9BURK</name>
<keyword evidence="9 10" id="KW-0998">Cell outer membrane</keyword>
<dbReference type="PANTHER" id="PTHR30069:SF36">
    <property type="entry name" value="BLL6948 PROTEIN"/>
    <property type="match status" value="1"/>
</dbReference>
<evidence type="ECO:0000256" key="1">
    <source>
        <dbReference type="ARBA" id="ARBA00004571"/>
    </source>
</evidence>
<dbReference type="RefSeq" id="WP_290360455.1">
    <property type="nucleotide sequence ID" value="NZ_JAUHHC010000005.1"/>
</dbReference>
<keyword evidence="7 10" id="KW-0472">Membrane</keyword>
<evidence type="ECO:0000256" key="11">
    <source>
        <dbReference type="RuleBase" id="RU003357"/>
    </source>
</evidence>
<evidence type="ECO:0000256" key="12">
    <source>
        <dbReference type="SAM" id="MobiDB-lite"/>
    </source>
</evidence>
<dbReference type="InterPro" id="IPR000531">
    <property type="entry name" value="Beta-barrel_TonB"/>
</dbReference>
<keyword evidence="17" id="KW-1185">Reference proteome</keyword>
<accession>A0ABT8DXG9</accession>
<dbReference type="InterPro" id="IPR037066">
    <property type="entry name" value="Plug_dom_sf"/>
</dbReference>
<evidence type="ECO:0000313" key="16">
    <source>
        <dbReference type="EMBL" id="MDN3922140.1"/>
    </source>
</evidence>
<comment type="caution">
    <text evidence="16">The sequence shown here is derived from an EMBL/GenBank/DDBJ whole genome shotgun (WGS) entry which is preliminary data.</text>
</comment>
<keyword evidence="3 10" id="KW-0813">Transport</keyword>
<feature type="domain" description="TonB-dependent receptor-like beta-barrel" evidence="14">
    <location>
        <begin position="248"/>
        <end position="641"/>
    </location>
</feature>
<keyword evidence="6 11" id="KW-0798">TonB box</keyword>
<evidence type="ECO:0000313" key="17">
    <source>
        <dbReference type="Proteomes" id="UP001228044"/>
    </source>
</evidence>
<keyword evidence="8 16" id="KW-0675">Receptor</keyword>
<keyword evidence="4 10" id="KW-1134">Transmembrane beta strand</keyword>
<keyword evidence="13" id="KW-0732">Signal</keyword>
<dbReference type="InterPro" id="IPR039426">
    <property type="entry name" value="TonB-dep_rcpt-like"/>
</dbReference>
<dbReference type="Gene3D" id="2.40.170.20">
    <property type="entry name" value="TonB-dependent receptor, beta-barrel domain"/>
    <property type="match status" value="1"/>
</dbReference>
<protein>
    <submittedName>
        <fullName evidence="16">TonB-dependent receptor</fullName>
    </submittedName>
</protein>
<dbReference type="Gene3D" id="2.170.130.10">
    <property type="entry name" value="TonB-dependent receptor, plug domain"/>
    <property type="match status" value="1"/>
</dbReference>
<evidence type="ECO:0000256" key="7">
    <source>
        <dbReference type="ARBA" id="ARBA00023136"/>
    </source>
</evidence>
<evidence type="ECO:0000259" key="15">
    <source>
        <dbReference type="Pfam" id="PF07715"/>
    </source>
</evidence>
<reference evidence="16 17" key="1">
    <citation type="submission" date="2023-06" db="EMBL/GenBank/DDBJ databases">
        <title>Pelomonas sp. PFR6 16S ribosomal RNA gene Genome sequencing and assembly.</title>
        <authorList>
            <person name="Woo H."/>
        </authorList>
    </citation>
    <scope>NUCLEOTIDE SEQUENCE [LARGE SCALE GENOMIC DNA]</scope>
    <source>
        <strain evidence="16 17">PFR6</strain>
    </source>
</reference>
<dbReference type="PANTHER" id="PTHR30069">
    <property type="entry name" value="TONB-DEPENDENT OUTER MEMBRANE RECEPTOR"/>
    <property type="match status" value="1"/>
</dbReference>
<evidence type="ECO:0000256" key="8">
    <source>
        <dbReference type="ARBA" id="ARBA00023170"/>
    </source>
</evidence>
<evidence type="ECO:0000256" key="4">
    <source>
        <dbReference type="ARBA" id="ARBA00022452"/>
    </source>
</evidence>
<dbReference type="Proteomes" id="UP001228044">
    <property type="component" value="Unassembled WGS sequence"/>
</dbReference>